<accession>A0A9P6KKP0</accession>
<organism evidence="1 2">
    <name type="scientific">Paraphaeosphaeria minitans</name>
    <dbReference type="NCBI Taxonomy" id="565426"/>
    <lineage>
        <taxon>Eukaryota</taxon>
        <taxon>Fungi</taxon>
        <taxon>Dikarya</taxon>
        <taxon>Ascomycota</taxon>
        <taxon>Pezizomycotina</taxon>
        <taxon>Dothideomycetes</taxon>
        <taxon>Pleosporomycetidae</taxon>
        <taxon>Pleosporales</taxon>
        <taxon>Massarineae</taxon>
        <taxon>Didymosphaeriaceae</taxon>
        <taxon>Paraphaeosphaeria</taxon>
    </lineage>
</organism>
<gene>
    <name evidence="1" type="ORF">PMIN01_11960</name>
</gene>
<dbReference type="AlphaFoldDB" id="A0A9P6KKP0"/>
<keyword evidence="2" id="KW-1185">Reference proteome</keyword>
<dbReference type="OrthoDB" id="3807056at2759"/>
<dbReference type="Proteomes" id="UP000756921">
    <property type="component" value="Unassembled WGS sequence"/>
</dbReference>
<name>A0A9P6KKP0_9PLEO</name>
<proteinExistence type="predicted"/>
<reference evidence="1" key="1">
    <citation type="journal article" date="2020" name="Mol. Plant Microbe Interact.">
        <title>Genome Sequence of the Biocontrol Agent Coniothyrium minitans strain Conio (IMI 134523).</title>
        <authorList>
            <person name="Patel D."/>
            <person name="Shittu T.A."/>
            <person name="Baroncelli R."/>
            <person name="Muthumeenakshi S."/>
            <person name="Osborne T.H."/>
            <person name="Janganan T.K."/>
            <person name="Sreenivasaprasad S."/>
        </authorList>
    </citation>
    <scope>NUCLEOTIDE SEQUENCE</scope>
    <source>
        <strain evidence="1">Conio</strain>
    </source>
</reference>
<protein>
    <submittedName>
        <fullName evidence="1">Uncharacterized protein</fullName>
    </submittedName>
</protein>
<evidence type="ECO:0000313" key="1">
    <source>
        <dbReference type="EMBL" id="KAF9730027.1"/>
    </source>
</evidence>
<dbReference type="EMBL" id="WJXW01000015">
    <property type="protein sequence ID" value="KAF9730027.1"/>
    <property type="molecule type" value="Genomic_DNA"/>
</dbReference>
<evidence type="ECO:0000313" key="2">
    <source>
        <dbReference type="Proteomes" id="UP000756921"/>
    </source>
</evidence>
<sequence length="85" mass="9432">MRSTLYSSTAHERIPAIPLVPPFRRSCITARLGDHRPTTSSVTRDGNRSALHVSIASEREGPCPCNLSWNVNNFAELQASERRLA</sequence>
<comment type="caution">
    <text evidence="1">The sequence shown here is derived from an EMBL/GenBank/DDBJ whole genome shotgun (WGS) entry which is preliminary data.</text>
</comment>